<dbReference type="Proteomes" id="UP000246115">
    <property type="component" value="Chromosome"/>
</dbReference>
<feature type="transmembrane region" description="Helical" evidence="1">
    <location>
        <begin position="67"/>
        <end position="93"/>
    </location>
</feature>
<dbReference type="RefSeq" id="WP_116878101.1">
    <property type="nucleotide sequence ID" value="NZ_CP031733.1"/>
</dbReference>
<keyword evidence="1" id="KW-0472">Membrane</keyword>
<dbReference type="InterPro" id="IPR018476">
    <property type="entry name" value="GlyceroP-diester-Pdiesterase_M"/>
</dbReference>
<keyword evidence="8" id="KW-1185">Reference proteome</keyword>
<dbReference type="OrthoDB" id="384721at2"/>
<dbReference type="InterPro" id="IPR030395">
    <property type="entry name" value="GP_PDE_dom"/>
</dbReference>
<dbReference type="Pfam" id="PF10110">
    <property type="entry name" value="GPDPase_memb"/>
    <property type="match status" value="1"/>
</dbReference>
<gene>
    <name evidence="3" type="ORF">DDV21_002710</name>
    <name evidence="4" type="ORF">DDV22_04660</name>
    <name evidence="5" type="ORF">DDV23_05445</name>
</gene>
<dbReference type="Proteomes" id="UP000262901">
    <property type="component" value="Unassembled WGS sequence"/>
</dbReference>
<evidence type="ECO:0000259" key="2">
    <source>
        <dbReference type="PROSITE" id="PS51704"/>
    </source>
</evidence>
<feature type="transmembrane region" description="Helical" evidence="1">
    <location>
        <begin position="114"/>
        <end position="142"/>
    </location>
</feature>
<proteinExistence type="predicted"/>
<dbReference type="CDD" id="cd08579">
    <property type="entry name" value="GDPD_memb_like"/>
    <property type="match status" value="1"/>
</dbReference>
<dbReference type="AlphaFoldDB" id="A0A372KMV7"/>
<evidence type="ECO:0000256" key="1">
    <source>
        <dbReference type="SAM" id="Phobius"/>
    </source>
</evidence>
<reference evidence="6" key="3">
    <citation type="submission" date="2018-08" db="EMBL/GenBank/DDBJ databases">
        <title>Streptococcus chenjunshii sp. nov., isolated from stools sample of the Tibetan antelope in the Qinghai-Tibet plateau, China.</title>
        <authorList>
            <person name="Tian Z."/>
        </authorList>
    </citation>
    <scope>NUCLEOTIDE SEQUENCE [LARGE SCALE GENOMIC DNA]</scope>
    <source>
        <strain evidence="6">Z15</strain>
    </source>
</reference>
<dbReference type="Pfam" id="PF03009">
    <property type="entry name" value="GDPD"/>
    <property type="match status" value="1"/>
</dbReference>
<accession>A0A372KMV7</accession>
<dbReference type="EMBL" id="QVQY01000009">
    <property type="protein sequence ID" value="RFU51154.1"/>
    <property type="molecule type" value="Genomic_DNA"/>
</dbReference>
<dbReference type="PANTHER" id="PTHR46211:SF8">
    <property type="entry name" value="PHOSPHODIESTERASE"/>
    <property type="match status" value="1"/>
</dbReference>
<name>A0A372KMV7_9STRE</name>
<feature type="transmembrane region" description="Helical" evidence="1">
    <location>
        <begin position="221"/>
        <end position="246"/>
    </location>
</feature>
<dbReference type="PROSITE" id="PS51704">
    <property type="entry name" value="GP_PDE"/>
    <property type="match status" value="1"/>
</dbReference>
<dbReference type="EMBL" id="QVQZ01000009">
    <property type="protein sequence ID" value="RFU53306.1"/>
    <property type="molecule type" value="Genomic_DNA"/>
</dbReference>
<organism evidence="5 7">
    <name type="scientific">Streptococcus chenjunshii</name>
    <dbReference type="NCBI Taxonomy" id="2173853"/>
    <lineage>
        <taxon>Bacteria</taxon>
        <taxon>Bacillati</taxon>
        <taxon>Bacillota</taxon>
        <taxon>Bacilli</taxon>
        <taxon>Lactobacillales</taxon>
        <taxon>Streptococcaceae</taxon>
        <taxon>Streptococcus</taxon>
    </lineage>
</organism>
<feature type="transmembrane region" description="Helical" evidence="1">
    <location>
        <begin position="258"/>
        <end position="283"/>
    </location>
</feature>
<feature type="transmembrane region" description="Helical" evidence="1">
    <location>
        <begin position="303"/>
        <end position="320"/>
    </location>
</feature>
<evidence type="ECO:0000313" key="3">
    <source>
        <dbReference type="EMBL" id="AXQ78059.1"/>
    </source>
</evidence>
<dbReference type="GO" id="GO:0006629">
    <property type="term" value="P:lipid metabolic process"/>
    <property type="evidence" value="ECO:0007669"/>
    <property type="project" value="InterPro"/>
</dbReference>
<feature type="domain" description="GP-PDE" evidence="2">
    <location>
        <begin position="332"/>
        <end position="560"/>
    </location>
</feature>
<dbReference type="InterPro" id="IPR017946">
    <property type="entry name" value="PLC-like_Pdiesterase_TIM-brl"/>
</dbReference>
<dbReference type="KEGG" id="schj:DDV21_002710"/>
<keyword evidence="1" id="KW-0812">Transmembrane</keyword>
<dbReference type="Proteomes" id="UP000264056">
    <property type="component" value="Unassembled WGS sequence"/>
</dbReference>
<reference evidence="4 8" key="1">
    <citation type="submission" date="2018-08" db="EMBL/GenBank/DDBJ databases">
        <title>Draft genome of Streptococcus sp .nov. Z2.</title>
        <authorList>
            <person name="Tian Z."/>
        </authorList>
    </citation>
    <scope>NUCLEOTIDE SEQUENCE [LARGE SCALE GENOMIC DNA]</scope>
    <source>
        <strain evidence="4 8">Z2</strain>
    </source>
</reference>
<feature type="transmembrane region" description="Helical" evidence="1">
    <location>
        <begin position="168"/>
        <end position="186"/>
    </location>
</feature>
<evidence type="ECO:0000313" key="6">
    <source>
        <dbReference type="Proteomes" id="UP000246115"/>
    </source>
</evidence>
<evidence type="ECO:0000313" key="7">
    <source>
        <dbReference type="Proteomes" id="UP000262901"/>
    </source>
</evidence>
<evidence type="ECO:0000313" key="4">
    <source>
        <dbReference type="EMBL" id="RFU51154.1"/>
    </source>
</evidence>
<evidence type="ECO:0000313" key="8">
    <source>
        <dbReference type="Proteomes" id="UP000264056"/>
    </source>
</evidence>
<dbReference type="Gene3D" id="3.20.20.190">
    <property type="entry name" value="Phosphatidylinositol (PI) phosphodiesterase"/>
    <property type="match status" value="1"/>
</dbReference>
<reference evidence="3" key="4">
    <citation type="journal article" date="2019" name="Int. J. Syst. Evol. Microbiol.">
        <title>Streptococcus chenjunshii sp. nov. isolated from feces of Tibetan antelopes.</title>
        <authorList>
            <person name="Tian Z."/>
            <person name="Lu S."/>
            <person name="Jin D."/>
            <person name="Yang J."/>
            <person name="Pu J."/>
            <person name="Lai X.H."/>
            <person name="Bai X.N."/>
            <person name="Wu X.M."/>
            <person name="Li J."/>
            <person name="Wang S."/>
            <person name="Xu J."/>
        </authorList>
    </citation>
    <scope>NUCLEOTIDE SEQUENCE</scope>
    <source>
        <strain evidence="3">Z15</strain>
    </source>
</reference>
<keyword evidence="1" id="KW-1133">Transmembrane helix</keyword>
<protein>
    <submittedName>
        <fullName evidence="5">Glycerophosphodiester phosphodiesterase</fullName>
    </submittedName>
</protein>
<dbReference type="GO" id="GO:0008081">
    <property type="term" value="F:phosphoric diester hydrolase activity"/>
    <property type="evidence" value="ECO:0007669"/>
    <property type="project" value="InterPro"/>
</dbReference>
<dbReference type="EMBL" id="CP031733">
    <property type="protein sequence ID" value="AXQ78059.1"/>
    <property type="molecule type" value="Genomic_DNA"/>
</dbReference>
<evidence type="ECO:0000313" key="5">
    <source>
        <dbReference type="EMBL" id="RFU53306.1"/>
    </source>
</evidence>
<sequence length="580" mass="65682">MLKTVKSVLKDLYWYKDTYILRAAVLQLFLTTIGAYLLSLLFRVILINSGLPGLTADNILTFFSNPLTLILLPFYLLLLAFLIYVEFSVLAEIIKVKEGKLSLIFSRLKERSSYFFRILSGWNFLAFLLYLVLSLPVLGFFYSSFLLENLYIPKFISGELFKTSSGTYLYYAANAVFIYLYFRFIYTLPLTVTDNRQAFIQNMKKSWQLTKISKIKNLGGLILVNATLTSGLVFLLLLGLGAAAVIDRSQGNVLIETLFLTLIWGLMFTGSLFVKLGSLAYLLSSLKQDKRTEVRPSLKKRPFSLLLLMFAIGSLAYFYNSSRVAKADPQKIQILAHRGYVSKGVENSLEALKAAAESGSDYVEMDLIMSKDKEFIVSHDDNLKRLTGKDLAISESKASDIVGLKIKQNGLSSRMVSFETYVEEAKKLGVKLLVELKPSGKEPADYEELFLARLQELGVSWDYKVMSMNLATVQRIESLNPAIETGYVIPLQIGHFTVRNIDFYALEEFSYRESLARSAKKQGKELYVWTINSEIEVERYLQSSVTGIITDYPELVKEEKAALAEDNSYLAYFLRLLNLA</sequence>
<dbReference type="PANTHER" id="PTHR46211">
    <property type="entry name" value="GLYCEROPHOSPHORYL DIESTER PHOSPHODIESTERASE"/>
    <property type="match status" value="1"/>
</dbReference>
<accession>A0A346NAL4</accession>
<dbReference type="SUPFAM" id="SSF51695">
    <property type="entry name" value="PLC-like phosphodiesterases"/>
    <property type="match status" value="1"/>
</dbReference>
<reference evidence="5 7" key="2">
    <citation type="submission" date="2018-08" db="EMBL/GenBank/DDBJ databases">
        <title>Draft genome of Streptococcus sp. nov. Z1.</title>
        <authorList>
            <person name="Tian Z."/>
        </authorList>
    </citation>
    <scope>NUCLEOTIDE SEQUENCE [LARGE SCALE GENOMIC DNA]</scope>
    <source>
        <strain evidence="5">Z1</strain>
        <strain evidence="7">Z1(2018)</strain>
    </source>
</reference>
<feature type="transmembrane region" description="Helical" evidence="1">
    <location>
        <begin position="20"/>
        <end position="47"/>
    </location>
</feature>